<dbReference type="InterPro" id="IPR036397">
    <property type="entry name" value="RNaseH_sf"/>
</dbReference>
<gene>
    <name evidence="1" type="ORF">BV898_15341</name>
</gene>
<protein>
    <submittedName>
        <fullName evidence="1">Uncharacterized protein</fullName>
    </submittedName>
</protein>
<name>A0A9X6NDQ0_HYPEX</name>
<accession>A0A9X6NDQ0</accession>
<dbReference type="GO" id="GO:0003676">
    <property type="term" value="F:nucleic acid binding"/>
    <property type="evidence" value="ECO:0007669"/>
    <property type="project" value="InterPro"/>
</dbReference>
<dbReference type="AlphaFoldDB" id="A0A9X6NDQ0"/>
<comment type="caution">
    <text evidence="1">The sequence shown here is derived from an EMBL/GenBank/DDBJ whole genome shotgun (WGS) entry which is preliminary data.</text>
</comment>
<reference evidence="2" key="1">
    <citation type="submission" date="2017-01" db="EMBL/GenBank/DDBJ databases">
        <title>Comparative genomics of anhydrobiosis in the tardigrade Hypsibius dujardini.</title>
        <authorList>
            <person name="Yoshida Y."/>
            <person name="Koutsovoulos G."/>
            <person name="Laetsch D."/>
            <person name="Stevens L."/>
            <person name="Kumar S."/>
            <person name="Horikawa D."/>
            <person name="Ishino K."/>
            <person name="Komine S."/>
            <person name="Tomita M."/>
            <person name="Blaxter M."/>
            <person name="Arakawa K."/>
        </authorList>
    </citation>
    <scope>NUCLEOTIDE SEQUENCE [LARGE SCALE GENOMIC DNA]</scope>
    <source>
        <strain evidence="2">Z151</strain>
    </source>
</reference>
<keyword evidence="2" id="KW-1185">Reference proteome</keyword>
<proteinExistence type="predicted"/>
<dbReference type="EMBL" id="MTYJ01000204">
    <property type="protein sequence ID" value="OWA50836.1"/>
    <property type="molecule type" value="Genomic_DNA"/>
</dbReference>
<dbReference type="Proteomes" id="UP000192578">
    <property type="component" value="Unassembled WGS sequence"/>
</dbReference>
<evidence type="ECO:0000313" key="2">
    <source>
        <dbReference type="Proteomes" id="UP000192578"/>
    </source>
</evidence>
<organism evidence="1 2">
    <name type="scientific">Hypsibius exemplaris</name>
    <name type="common">Freshwater tardigrade</name>
    <dbReference type="NCBI Taxonomy" id="2072580"/>
    <lineage>
        <taxon>Eukaryota</taxon>
        <taxon>Metazoa</taxon>
        <taxon>Ecdysozoa</taxon>
        <taxon>Tardigrada</taxon>
        <taxon>Eutardigrada</taxon>
        <taxon>Parachela</taxon>
        <taxon>Hypsibioidea</taxon>
        <taxon>Hypsibiidae</taxon>
        <taxon>Hypsibius</taxon>
    </lineage>
</organism>
<evidence type="ECO:0000313" key="1">
    <source>
        <dbReference type="EMBL" id="OWA50836.1"/>
    </source>
</evidence>
<sequence>MDSAGAHVKDTVVEWLQDQKKRFITKEKWMRNSPDSSPMDGGVNSIFKRRCIKHKARDVDQLMKIASRKWKMFGVGDCRNILKIWPE</sequence>
<dbReference type="Gene3D" id="3.30.420.10">
    <property type="entry name" value="Ribonuclease H-like superfamily/Ribonuclease H"/>
    <property type="match status" value="1"/>
</dbReference>
<dbReference type="OrthoDB" id="616263at2759"/>